<gene>
    <name evidence="2" type="ORF">FHX44_112779</name>
</gene>
<dbReference type="RefSeq" id="WP_147256162.1">
    <property type="nucleotide sequence ID" value="NZ_VIWU01000001.1"/>
</dbReference>
<dbReference type="EMBL" id="VIWU01000001">
    <property type="protein sequence ID" value="TWF76881.1"/>
    <property type="molecule type" value="Genomic_DNA"/>
</dbReference>
<keyword evidence="3" id="KW-1185">Reference proteome</keyword>
<dbReference type="GO" id="GO:0006355">
    <property type="term" value="P:regulation of DNA-templated transcription"/>
    <property type="evidence" value="ECO:0007669"/>
    <property type="project" value="InterPro"/>
</dbReference>
<sequence length="66" mass="7506">MNDEPRLVPTSVLARVLGLSDRTIQRYRQLGVLKPDVVSPGGHARWNVEKVRQKLRELAEQGRDEA</sequence>
<dbReference type="OrthoDB" id="3577753at2"/>
<dbReference type="Gene3D" id="1.10.1660.10">
    <property type="match status" value="1"/>
</dbReference>
<feature type="domain" description="HTH merR-type" evidence="1">
    <location>
        <begin position="11"/>
        <end position="51"/>
    </location>
</feature>
<protein>
    <submittedName>
        <fullName evidence="2">MerR-like DNA binding protein</fullName>
    </submittedName>
</protein>
<dbReference type="InterPro" id="IPR000551">
    <property type="entry name" value="MerR-type_HTH_dom"/>
</dbReference>
<dbReference type="InterPro" id="IPR009061">
    <property type="entry name" value="DNA-bd_dom_put_sf"/>
</dbReference>
<evidence type="ECO:0000259" key="1">
    <source>
        <dbReference type="Pfam" id="PF13411"/>
    </source>
</evidence>
<organism evidence="2 3">
    <name type="scientific">Pseudonocardia hierapolitana</name>
    <dbReference type="NCBI Taxonomy" id="1128676"/>
    <lineage>
        <taxon>Bacteria</taxon>
        <taxon>Bacillati</taxon>
        <taxon>Actinomycetota</taxon>
        <taxon>Actinomycetes</taxon>
        <taxon>Pseudonocardiales</taxon>
        <taxon>Pseudonocardiaceae</taxon>
        <taxon>Pseudonocardia</taxon>
    </lineage>
</organism>
<dbReference type="GO" id="GO:0003677">
    <property type="term" value="F:DNA binding"/>
    <property type="evidence" value="ECO:0007669"/>
    <property type="project" value="InterPro"/>
</dbReference>
<dbReference type="Pfam" id="PF13411">
    <property type="entry name" value="MerR_1"/>
    <property type="match status" value="1"/>
</dbReference>
<evidence type="ECO:0000313" key="2">
    <source>
        <dbReference type="EMBL" id="TWF76881.1"/>
    </source>
</evidence>
<proteinExistence type="predicted"/>
<dbReference type="AlphaFoldDB" id="A0A561SPW5"/>
<dbReference type="Proteomes" id="UP000321261">
    <property type="component" value="Unassembled WGS sequence"/>
</dbReference>
<dbReference type="SUPFAM" id="SSF46955">
    <property type="entry name" value="Putative DNA-binding domain"/>
    <property type="match status" value="1"/>
</dbReference>
<evidence type="ECO:0000313" key="3">
    <source>
        <dbReference type="Proteomes" id="UP000321261"/>
    </source>
</evidence>
<accession>A0A561SPW5</accession>
<reference evidence="2 3" key="1">
    <citation type="submission" date="2019-06" db="EMBL/GenBank/DDBJ databases">
        <title>Sequencing the genomes of 1000 actinobacteria strains.</title>
        <authorList>
            <person name="Klenk H.-P."/>
        </authorList>
    </citation>
    <scope>NUCLEOTIDE SEQUENCE [LARGE SCALE GENOMIC DNA]</scope>
    <source>
        <strain evidence="2 3">DSM 45671</strain>
    </source>
</reference>
<name>A0A561SPW5_9PSEU</name>
<comment type="caution">
    <text evidence="2">The sequence shown here is derived from an EMBL/GenBank/DDBJ whole genome shotgun (WGS) entry which is preliminary data.</text>
</comment>